<dbReference type="Proteomes" id="UP001049518">
    <property type="component" value="Chromosome"/>
</dbReference>
<keyword evidence="2" id="KW-1185">Reference proteome</keyword>
<dbReference type="EMBL" id="CP059572">
    <property type="protein sequence ID" value="QXJ26023.1"/>
    <property type="molecule type" value="Genomic_DNA"/>
</dbReference>
<gene>
    <name evidence="1" type="ORF">AGRA3207_007608</name>
</gene>
<protein>
    <submittedName>
        <fullName evidence="1">Uncharacterized protein</fullName>
    </submittedName>
</protein>
<dbReference type="RefSeq" id="WP_231332241.1">
    <property type="nucleotide sequence ID" value="NZ_CP059572.1"/>
</dbReference>
<name>A0ABX8R5B4_9ACTN</name>
<reference evidence="1" key="1">
    <citation type="submission" date="2020-07" db="EMBL/GenBank/DDBJ databases">
        <authorList>
            <person name="Tarantini F.S."/>
            <person name="Hong K.W."/>
            <person name="Chan K.G."/>
        </authorList>
    </citation>
    <scope>NUCLEOTIDE SEQUENCE</scope>
    <source>
        <strain evidence="1">32-07</strain>
    </source>
</reference>
<evidence type="ECO:0000313" key="2">
    <source>
        <dbReference type="Proteomes" id="UP001049518"/>
    </source>
</evidence>
<sequence length="300" mass="32469">MSVTIAVPEKVIARFVVTADLVPEDIPSMIRQCLPTQYTDSVTERLGTPLLDVSEHQAVESHCGLENVTASDADDLKKVQGAARHIHLTSVLPATDLPHGLHLARVATEALAESLCSVPVDLDTARVLPGNPFDRPERFLLADEWLGVSLPSYRSAGACPAKADDIDGCACVDLRTRGLPRFGLPDLEITDVACAHDLAALNILRTTAQRVLPLGRHPGKHILSAELLLSSDDFSGFWGAHGPLWEDGPLPVRLAKVGSSRLSVQAPEDFPGTLNEWLWDELPPILHELLSCEPDDLHPT</sequence>
<evidence type="ECO:0000313" key="1">
    <source>
        <dbReference type="EMBL" id="QXJ26023.1"/>
    </source>
</evidence>
<organism evidence="1 2">
    <name type="scientific">Actinomadura graeca</name>
    <dbReference type="NCBI Taxonomy" id="2750812"/>
    <lineage>
        <taxon>Bacteria</taxon>
        <taxon>Bacillati</taxon>
        <taxon>Actinomycetota</taxon>
        <taxon>Actinomycetes</taxon>
        <taxon>Streptosporangiales</taxon>
        <taxon>Thermomonosporaceae</taxon>
        <taxon>Actinomadura</taxon>
    </lineage>
</organism>
<accession>A0ABX8R5B4</accession>
<proteinExistence type="predicted"/>